<dbReference type="SUPFAM" id="SSF46689">
    <property type="entry name" value="Homeodomain-like"/>
    <property type="match status" value="1"/>
</dbReference>
<evidence type="ECO:0000256" key="3">
    <source>
        <dbReference type="ARBA" id="ARBA00023163"/>
    </source>
</evidence>
<dbReference type="PANTHER" id="PTHR47506">
    <property type="entry name" value="TRANSCRIPTIONAL REGULATORY PROTEIN"/>
    <property type="match status" value="1"/>
</dbReference>
<dbReference type="RefSeq" id="WP_062764305.1">
    <property type="nucleotide sequence ID" value="NZ_CP121043.1"/>
</dbReference>
<dbReference type="InterPro" id="IPR036271">
    <property type="entry name" value="Tet_transcr_reg_TetR-rel_C_sf"/>
</dbReference>
<dbReference type="PROSITE" id="PS50977">
    <property type="entry name" value="HTH_TETR_2"/>
    <property type="match status" value="1"/>
</dbReference>
<dbReference type="SUPFAM" id="SSF48498">
    <property type="entry name" value="Tetracyclin repressor-like, C-terminal domain"/>
    <property type="match status" value="1"/>
</dbReference>
<comment type="caution">
    <text evidence="6">The sequence shown here is derived from an EMBL/GenBank/DDBJ whole genome shotgun (WGS) entry which is preliminary data.</text>
</comment>
<evidence type="ECO:0000256" key="4">
    <source>
        <dbReference type="PROSITE-ProRule" id="PRU00335"/>
    </source>
</evidence>
<dbReference type="OrthoDB" id="9811084at2"/>
<accession>A0A162KYN6</accession>
<dbReference type="EMBL" id="LPZR01000156">
    <property type="protein sequence ID" value="KYO52464.1"/>
    <property type="molecule type" value="Genomic_DNA"/>
</dbReference>
<dbReference type="Pfam" id="PF00440">
    <property type="entry name" value="TetR_N"/>
    <property type="match status" value="1"/>
</dbReference>
<proteinExistence type="predicted"/>
<name>A0A162KYN6_9PROT</name>
<dbReference type="Proteomes" id="UP000075787">
    <property type="component" value="Unassembled WGS sequence"/>
</dbReference>
<feature type="domain" description="HTH tetR-type" evidence="5">
    <location>
        <begin position="5"/>
        <end position="65"/>
    </location>
</feature>
<dbReference type="AlphaFoldDB" id="A0A162KYN6"/>
<protein>
    <submittedName>
        <fullName evidence="6">TetR family transcriptional regulator</fullName>
    </submittedName>
</protein>
<evidence type="ECO:0000313" key="6">
    <source>
        <dbReference type="EMBL" id="KYO52464.1"/>
    </source>
</evidence>
<sequence>MARLVRERSDIIPLLGEVFRAHGYEGASLQVIGAATGLGRGSLYNFFPGGKEEMAAAVLADIDRWFRDEIFQTLETAAASGDRRRARAAIEETAAAVGRYFRGGRRICLVGAFALDGVRDRFAAAVAGYFAAWIDALAAALGAMGLAPAAARDRAVTAVADIQGALVLARALDDPGLFETRLRAIVTSLTADPTGVD</sequence>
<gene>
    <name evidence="6" type="ORF">AUP44_05655</name>
</gene>
<evidence type="ECO:0000256" key="2">
    <source>
        <dbReference type="ARBA" id="ARBA00023125"/>
    </source>
</evidence>
<feature type="DNA-binding region" description="H-T-H motif" evidence="4">
    <location>
        <begin position="28"/>
        <end position="47"/>
    </location>
</feature>
<dbReference type="InterPro" id="IPR054156">
    <property type="entry name" value="YxaF_TetR_C"/>
</dbReference>
<evidence type="ECO:0000259" key="5">
    <source>
        <dbReference type="PROSITE" id="PS50977"/>
    </source>
</evidence>
<dbReference type="PANTHER" id="PTHR47506:SF7">
    <property type="entry name" value="TRANSCRIPTIONAL REGULATORY PROTEIN"/>
    <property type="match status" value="1"/>
</dbReference>
<keyword evidence="2 4" id="KW-0238">DNA-binding</keyword>
<dbReference type="Gene3D" id="1.10.357.10">
    <property type="entry name" value="Tetracycline Repressor, domain 2"/>
    <property type="match status" value="1"/>
</dbReference>
<dbReference type="GeneID" id="97239264"/>
<dbReference type="GO" id="GO:0003677">
    <property type="term" value="F:DNA binding"/>
    <property type="evidence" value="ECO:0007669"/>
    <property type="project" value="UniProtKB-UniRule"/>
</dbReference>
<keyword evidence="1" id="KW-0805">Transcription regulation</keyword>
<reference evidence="6 7" key="1">
    <citation type="submission" date="2015-12" db="EMBL/GenBank/DDBJ databases">
        <title>Genome sequence of Tistrella mobilis MCCC 1A02139.</title>
        <authorList>
            <person name="Lu L."/>
            <person name="Lai Q."/>
            <person name="Shao Z."/>
            <person name="Qian P."/>
        </authorList>
    </citation>
    <scope>NUCLEOTIDE SEQUENCE [LARGE SCALE GENOMIC DNA]</scope>
    <source>
        <strain evidence="6 7">MCCC 1A02139</strain>
    </source>
</reference>
<dbReference type="InterPro" id="IPR001647">
    <property type="entry name" value="HTH_TetR"/>
</dbReference>
<dbReference type="InterPro" id="IPR009057">
    <property type="entry name" value="Homeodomain-like_sf"/>
</dbReference>
<evidence type="ECO:0000256" key="1">
    <source>
        <dbReference type="ARBA" id="ARBA00023015"/>
    </source>
</evidence>
<evidence type="ECO:0000313" key="7">
    <source>
        <dbReference type="Proteomes" id="UP000075787"/>
    </source>
</evidence>
<dbReference type="Pfam" id="PF21993">
    <property type="entry name" value="TetR_C_13_2"/>
    <property type="match status" value="1"/>
</dbReference>
<organism evidence="6 7">
    <name type="scientific">Tistrella mobilis</name>
    <dbReference type="NCBI Taxonomy" id="171437"/>
    <lineage>
        <taxon>Bacteria</taxon>
        <taxon>Pseudomonadati</taxon>
        <taxon>Pseudomonadota</taxon>
        <taxon>Alphaproteobacteria</taxon>
        <taxon>Geminicoccales</taxon>
        <taxon>Geminicoccaceae</taxon>
        <taxon>Tistrella</taxon>
    </lineage>
</organism>
<keyword evidence="3" id="KW-0804">Transcription</keyword>